<protein>
    <submittedName>
        <fullName evidence="2">Uncharacterized protein</fullName>
    </submittedName>
</protein>
<gene>
    <name evidence="2" type="ORF">HNQ94_001219</name>
</gene>
<name>A0A841Q292_9BACI</name>
<reference evidence="2 3" key="1">
    <citation type="submission" date="2020-08" db="EMBL/GenBank/DDBJ databases">
        <title>Genomic Encyclopedia of Type Strains, Phase IV (KMG-IV): sequencing the most valuable type-strain genomes for metagenomic binning, comparative biology and taxonomic classification.</title>
        <authorList>
            <person name="Goeker M."/>
        </authorList>
    </citation>
    <scope>NUCLEOTIDE SEQUENCE [LARGE SCALE GENOMIC DNA]</scope>
    <source>
        <strain evidence="2 3">DSM 19612</strain>
    </source>
</reference>
<keyword evidence="1" id="KW-0812">Transmembrane</keyword>
<evidence type="ECO:0000256" key="1">
    <source>
        <dbReference type="SAM" id="Phobius"/>
    </source>
</evidence>
<keyword evidence="1" id="KW-1133">Transmembrane helix</keyword>
<feature type="transmembrane region" description="Helical" evidence="1">
    <location>
        <begin position="45"/>
        <end position="67"/>
    </location>
</feature>
<evidence type="ECO:0000313" key="3">
    <source>
        <dbReference type="Proteomes" id="UP000581688"/>
    </source>
</evidence>
<dbReference type="RefSeq" id="WP_174495326.1">
    <property type="nucleotide sequence ID" value="NZ_CADDWK010000003.1"/>
</dbReference>
<keyword evidence="1" id="KW-0472">Membrane</keyword>
<organism evidence="2 3">
    <name type="scientific">Salirhabdus euzebyi</name>
    <dbReference type="NCBI Taxonomy" id="394506"/>
    <lineage>
        <taxon>Bacteria</taxon>
        <taxon>Bacillati</taxon>
        <taxon>Bacillota</taxon>
        <taxon>Bacilli</taxon>
        <taxon>Bacillales</taxon>
        <taxon>Bacillaceae</taxon>
        <taxon>Salirhabdus</taxon>
    </lineage>
</organism>
<sequence>MIESIFNRITPYFPIFGSSIYQNDPLRKHILERNKFFSEFMEKVFSINIFLIVAIVITLKTTFNIQFEVLNQIKNNYLNLLTVENLKLLPLIIIFLGIIFSLFYISKKGLLIRAKNNIFKKEAELKIQFHKQNRMYLSKISYDFFENVNKLFIAKNDLINDVSQYSQSKNPIYIQKANSKLKLFSDIQEIEKLNEYSNTFIIDNKDVFPFVIQKSHSSFFSLMNHYGTYLDVEFPKDLNNYFLTRGLLARILDTEVNTINRNPHLFDKDKLTNKINHLLIKKIEALIDIQNYLLIINRELNNKNHLYKFFGLITNKYK</sequence>
<comment type="caution">
    <text evidence="2">The sequence shown here is derived from an EMBL/GenBank/DDBJ whole genome shotgun (WGS) entry which is preliminary data.</text>
</comment>
<evidence type="ECO:0000313" key="2">
    <source>
        <dbReference type="EMBL" id="MBB6452773.1"/>
    </source>
</evidence>
<proteinExistence type="predicted"/>
<dbReference type="Proteomes" id="UP000581688">
    <property type="component" value="Unassembled WGS sequence"/>
</dbReference>
<dbReference type="AlphaFoldDB" id="A0A841Q292"/>
<accession>A0A841Q292</accession>
<dbReference type="EMBL" id="JACHGH010000003">
    <property type="protein sequence ID" value="MBB6452773.1"/>
    <property type="molecule type" value="Genomic_DNA"/>
</dbReference>
<feature type="transmembrane region" description="Helical" evidence="1">
    <location>
        <begin position="87"/>
        <end position="105"/>
    </location>
</feature>
<keyword evidence="3" id="KW-1185">Reference proteome</keyword>